<dbReference type="SFLD" id="SFLDG01084">
    <property type="entry name" value="Uncharacterised_Radical_SAM_Su"/>
    <property type="match status" value="1"/>
</dbReference>
<dbReference type="InterPro" id="IPR007197">
    <property type="entry name" value="rSAM"/>
</dbReference>
<name>A0A6H1U2M2_9CYAN</name>
<evidence type="ECO:0000313" key="7">
    <source>
        <dbReference type="Proteomes" id="UP000500857"/>
    </source>
</evidence>
<evidence type="ECO:0000256" key="1">
    <source>
        <dbReference type="ARBA" id="ARBA00022723"/>
    </source>
</evidence>
<keyword evidence="2" id="KW-0408">Iron</keyword>
<evidence type="ECO:0000256" key="3">
    <source>
        <dbReference type="ARBA" id="ARBA00023014"/>
    </source>
</evidence>
<dbReference type="AlphaFoldDB" id="A0A6H1U2M2"/>
<dbReference type="InterPro" id="IPR058240">
    <property type="entry name" value="rSAM_sf"/>
</dbReference>
<dbReference type="GO" id="GO:0051536">
    <property type="term" value="F:iron-sulfur cluster binding"/>
    <property type="evidence" value="ECO:0007669"/>
    <property type="project" value="UniProtKB-KW"/>
</dbReference>
<dbReference type="InterPro" id="IPR040086">
    <property type="entry name" value="MJ0683-like"/>
</dbReference>
<dbReference type="SMART" id="SM00729">
    <property type="entry name" value="Elp3"/>
    <property type="match status" value="1"/>
</dbReference>
<evidence type="ECO:0000313" key="6">
    <source>
        <dbReference type="EMBL" id="QIZ73084.1"/>
    </source>
</evidence>
<evidence type="ECO:0000256" key="4">
    <source>
        <dbReference type="SAM" id="MobiDB-lite"/>
    </source>
</evidence>
<sequence>MVHDRNLSTHSDDPQEEKLGNTTIRSIEAKSILNKASGFIKAYDFTLNPYKGCQYGCTYCYAAAFSPNSKMRENWGNWAMVKKNAATLLEKELQKWANNHPERPPSIYMSTVTDPYQPIETKKKLTRSLLEIMIKYQPTLVIQTRTPMIVRDLDLLRKFKRIRINMSIPTGSERVRRDFEGRSPSIKARLRAIGFLKHNIPCNEEYDSRFSVTITPLLPTFPEDRNQFIHQLQTVDRVVIQPFHQFSERSLVAGTRQQALDIIDKYQWWYNEEAMHYHSFKEKLKSLLSDVEVFEGASGFGYD</sequence>
<dbReference type="PANTHER" id="PTHR43432:SF3">
    <property type="entry name" value="SLR0285 PROTEIN"/>
    <property type="match status" value="1"/>
</dbReference>
<dbReference type="RefSeq" id="WP_168571230.1">
    <property type="nucleotide sequence ID" value="NZ_CP051167.1"/>
</dbReference>
<accession>A0A6H1U2M2</accession>
<dbReference type="SUPFAM" id="SSF102114">
    <property type="entry name" value="Radical SAM enzymes"/>
    <property type="match status" value="1"/>
</dbReference>
<dbReference type="InterPro" id="IPR006638">
    <property type="entry name" value="Elp3/MiaA/NifB-like_rSAM"/>
</dbReference>
<proteinExistence type="predicted"/>
<dbReference type="SFLD" id="SFLDS00029">
    <property type="entry name" value="Radical_SAM"/>
    <property type="match status" value="1"/>
</dbReference>
<dbReference type="EMBL" id="CP051167">
    <property type="protein sequence ID" value="QIZ73084.1"/>
    <property type="molecule type" value="Genomic_DNA"/>
</dbReference>
<dbReference type="KEGG" id="oxy:HCG48_22820"/>
<keyword evidence="1" id="KW-0479">Metal-binding</keyword>
<dbReference type="Proteomes" id="UP000500857">
    <property type="component" value="Chromosome"/>
</dbReference>
<gene>
    <name evidence="6" type="ORF">HCG48_22820</name>
</gene>
<feature type="domain" description="Elp3/MiaA/NifB-like radical SAM core" evidence="5">
    <location>
        <begin position="43"/>
        <end position="272"/>
    </location>
</feature>
<evidence type="ECO:0000259" key="5">
    <source>
        <dbReference type="SMART" id="SM00729"/>
    </source>
</evidence>
<dbReference type="CDD" id="cd01335">
    <property type="entry name" value="Radical_SAM"/>
    <property type="match status" value="1"/>
</dbReference>
<dbReference type="GO" id="GO:0046872">
    <property type="term" value="F:metal ion binding"/>
    <property type="evidence" value="ECO:0007669"/>
    <property type="project" value="UniProtKB-KW"/>
</dbReference>
<reference evidence="6 7" key="1">
    <citation type="submission" date="2020-04" db="EMBL/GenBank/DDBJ databases">
        <authorList>
            <person name="Basu S."/>
            <person name="Maruthanayagam V."/>
            <person name="Chakraborty S."/>
            <person name="Pramanik A."/>
            <person name="Mukherjee J."/>
            <person name="Brink B."/>
        </authorList>
    </citation>
    <scope>NUCLEOTIDE SEQUENCE [LARGE SCALE GENOMIC DNA]</scope>
    <source>
        <strain evidence="6 7">AP17</strain>
    </source>
</reference>
<evidence type="ECO:0000256" key="2">
    <source>
        <dbReference type="ARBA" id="ARBA00023004"/>
    </source>
</evidence>
<protein>
    <submittedName>
        <fullName evidence="6">Radical SAM protein</fullName>
    </submittedName>
</protein>
<keyword evidence="3" id="KW-0411">Iron-sulfur</keyword>
<feature type="region of interest" description="Disordered" evidence="4">
    <location>
        <begin position="1"/>
        <end position="22"/>
    </location>
</feature>
<organism evidence="6 7">
    <name type="scientific">Oxynema aestuarii AP17</name>
    <dbReference type="NCBI Taxonomy" id="2064643"/>
    <lineage>
        <taxon>Bacteria</taxon>
        <taxon>Bacillati</taxon>
        <taxon>Cyanobacteriota</taxon>
        <taxon>Cyanophyceae</taxon>
        <taxon>Oscillatoriophycideae</taxon>
        <taxon>Oscillatoriales</taxon>
        <taxon>Oscillatoriaceae</taxon>
        <taxon>Oxynema</taxon>
        <taxon>Oxynema aestuarii</taxon>
    </lineage>
</organism>
<dbReference type="PANTHER" id="PTHR43432">
    <property type="entry name" value="SLR0285 PROTEIN"/>
    <property type="match status" value="1"/>
</dbReference>
<dbReference type="GO" id="GO:0003824">
    <property type="term" value="F:catalytic activity"/>
    <property type="evidence" value="ECO:0007669"/>
    <property type="project" value="InterPro"/>
</dbReference>
<dbReference type="Gene3D" id="3.80.30.30">
    <property type="match status" value="1"/>
</dbReference>
<dbReference type="Pfam" id="PF04055">
    <property type="entry name" value="Radical_SAM"/>
    <property type="match status" value="1"/>
</dbReference>
<feature type="compositionally biased region" description="Basic and acidic residues" evidence="4">
    <location>
        <begin position="1"/>
        <end position="19"/>
    </location>
</feature>
<keyword evidence="7" id="KW-1185">Reference proteome</keyword>